<dbReference type="Pfam" id="PF00005">
    <property type="entry name" value="ABC_tran"/>
    <property type="match status" value="1"/>
</dbReference>
<evidence type="ECO:0000256" key="3">
    <source>
        <dbReference type="ARBA" id="ARBA00022475"/>
    </source>
</evidence>
<evidence type="ECO:0000259" key="13">
    <source>
        <dbReference type="PROSITE" id="PS50929"/>
    </source>
</evidence>
<dbReference type="InterPro" id="IPR039421">
    <property type="entry name" value="Type_1_exporter"/>
</dbReference>
<keyword evidence="5" id="KW-0547">Nucleotide-binding</keyword>
<feature type="compositionally biased region" description="Basic and acidic residues" evidence="10">
    <location>
        <begin position="342"/>
        <end position="353"/>
    </location>
</feature>
<evidence type="ECO:0000313" key="15">
    <source>
        <dbReference type="Proteomes" id="UP000309033"/>
    </source>
</evidence>
<evidence type="ECO:0000256" key="4">
    <source>
        <dbReference type="ARBA" id="ARBA00022692"/>
    </source>
</evidence>
<feature type="region of interest" description="Disordered" evidence="10">
    <location>
        <begin position="302"/>
        <end position="371"/>
    </location>
</feature>
<dbReference type="NCBIfam" id="TIGR02857">
    <property type="entry name" value="CydD"/>
    <property type="match status" value="1"/>
</dbReference>
<name>A0A5R8Z1R0_9ACTN</name>
<keyword evidence="4 11" id="KW-0812">Transmembrane</keyword>
<feature type="compositionally biased region" description="Basic and acidic residues" evidence="10">
    <location>
        <begin position="310"/>
        <end position="324"/>
    </location>
</feature>
<keyword evidence="2" id="KW-0813">Transport</keyword>
<dbReference type="AlphaFoldDB" id="A0A5R8Z1R0"/>
<dbReference type="InterPro" id="IPR011527">
    <property type="entry name" value="ABC1_TM_dom"/>
</dbReference>
<sequence>MHKDLLRLARAERSVRLHLVCCLAAAVAAGLLVLVQAELLAGVLSGRFAVAALLPLALVVAARGLFGWAQGVLAGRAATALKSALRRLLLGRVQDLGPSYRSGEVVTLAGRGLDALDPYLTGYLPSAAVAGVVPFAVVVRLFAADLATAVIVVLTLPLIPVFGALVGWTTRAVTERQWRALARLGGHFLDVVRGLPTLRAFGRARYQASVIREVAEAHRAATMRTLRVAFLSSLVLELVASLSLALVAVPVGLRLLSGSLDLRTALLVLLLAPEAYLPLRAMGTRFHAAMEGVAAADEAFAVISPPGRPGETDDTGREAVREDAPAGAPPVSAEDAAPATETRAEHAAPDATRRARGAAPPGGPEPPEIRLENVTVRYPGRAEAALDRVTLVVEPGERVAIAGPSGAGKSTLLHLLLGFVTPDEGRVLVGGEDLTSLDLGEWRRRLAFVPQRPHLFADSVARNISLGSAATAGEIRAAAEAAQVAEFAESLPQGYDTPLGERGANLSAGQRQRVALARAFCRTGTEVLLLDEPTARLDGRSEAAVVAATRGLARGRTAIIVAHRPAMIELADRVVRLDGGALVPAGNEPAHDGREDGPRGEAAPGALAAPRAWRGRAGHGTGGPGDVRRPADRGEDGEAG</sequence>
<dbReference type="SUPFAM" id="SSF90123">
    <property type="entry name" value="ABC transporter transmembrane region"/>
    <property type="match status" value="1"/>
</dbReference>
<dbReference type="InterPro" id="IPR014216">
    <property type="entry name" value="ABC_transptr_CydD"/>
</dbReference>
<comment type="subcellular location">
    <subcellularLocation>
        <location evidence="1">Cell membrane</location>
        <topology evidence="1">Multi-pass membrane protein</topology>
    </subcellularLocation>
</comment>
<feature type="transmembrane region" description="Helical" evidence="11">
    <location>
        <begin position="47"/>
        <end position="66"/>
    </location>
</feature>
<dbReference type="InterPro" id="IPR003593">
    <property type="entry name" value="AAA+_ATPase"/>
</dbReference>
<feature type="domain" description="ABC transmembrane type-1" evidence="13">
    <location>
        <begin position="19"/>
        <end position="291"/>
    </location>
</feature>
<dbReference type="Gene3D" id="3.40.50.300">
    <property type="entry name" value="P-loop containing nucleotide triphosphate hydrolases"/>
    <property type="match status" value="1"/>
</dbReference>
<keyword evidence="15" id="KW-1185">Reference proteome</keyword>
<dbReference type="EMBL" id="VANP01000005">
    <property type="protein sequence ID" value="TLP59633.1"/>
    <property type="molecule type" value="Genomic_DNA"/>
</dbReference>
<proteinExistence type="inferred from homology"/>
<comment type="caution">
    <text evidence="14">The sequence shown here is derived from an EMBL/GenBank/DDBJ whole genome shotgun (WGS) entry which is preliminary data.</text>
</comment>
<dbReference type="OrthoDB" id="9806127at2"/>
<evidence type="ECO:0000256" key="10">
    <source>
        <dbReference type="SAM" id="MobiDB-lite"/>
    </source>
</evidence>
<feature type="compositionally biased region" description="Low complexity" evidence="10">
    <location>
        <begin position="600"/>
        <end position="612"/>
    </location>
</feature>
<dbReference type="GO" id="GO:0005886">
    <property type="term" value="C:plasma membrane"/>
    <property type="evidence" value="ECO:0007669"/>
    <property type="project" value="UniProtKB-SubCell"/>
</dbReference>
<dbReference type="InterPro" id="IPR036640">
    <property type="entry name" value="ABC1_TM_sf"/>
</dbReference>
<dbReference type="PROSITE" id="PS00211">
    <property type="entry name" value="ABC_TRANSPORTER_1"/>
    <property type="match status" value="1"/>
</dbReference>
<evidence type="ECO:0000256" key="5">
    <source>
        <dbReference type="ARBA" id="ARBA00022741"/>
    </source>
</evidence>
<evidence type="ECO:0000259" key="12">
    <source>
        <dbReference type="PROSITE" id="PS50893"/>
    </source>
</evidence>
<keyword evidence="7 11" id="KW-1133">Transmembrane helix</keyword>
<dbReference type="CDD" id="cd03228">
    <property type="entry name" value="ABCC_MRP_Like"/>
    <property type="match status" value="1"/>
</dbReference>
<dbReference type="InterPro" id="IPR003439">
    <property type="entry name" value="ABC_transporter-like_ATP-bd"/>
</dbReference>
<feature type="region of interest" description="Disordered" evidence="10">
    <location>
        <begin position="581"/>
        <end position="640"/>
    </location>
</feature>
<dbReference type="PANTHER" id="PTHR24221">
    <property type="entry name" value="ATP-BINDING CASSETTE SUB-FAMILY B"/>
    <property type="match status" value="1"/>
</dbReference>
<feature type="transmembrane region" description="Helical" evidence="11">
    <location>
        <begin position="149"/>
        <end position="169"/>
    </location>
</feature>
<feature type="compositionally biased region" description="Basic and acidic residues" evidence="10">
    <location>
        <begin position="626"/>
        <end position="640"/>
    </location>
</feature>
<dbReference type="SUPFAM" id="SSF52540">
    <property type="entry name" value="P-loop containing nucleoside triphosphate hydrolases"/>
    <property type="match status" value="1"/>
</dbReference>
<feature type="transmembrane region" description="Helical" evidence="11">
    <location>
        <begin position="228"/>
        <end position="250"/>
    </location>
</feature>
<dbReference type="PROSITE" id="PS50893">
    <property type="entry name" value="ABC_TRANSPORTER_2"/>
    <property type="match status" value="1"/>
</dbReference>
<dbReference type="InterPro" id="IPR017871">
    <property type="entry name" value="ABC_transporter-like_CS"/>
</dbReference>
<dbReference type="PROSITE" id="PS50929">
    <property type="entry name" value="ABC_TM1F"/>
    <property type="match status" value="1"/>
</dbReference>
<dbReference type="GO" id="GO:0140359">
    <property type="term" value="F:ABC-type transporter activity"/>
    <property type="evidence" value="ECO:0007669"/>
    <property type="project" value="InterPro"/>
</dbReference>
<dbReference type="Pfam" id="PF00664">
    <property type="entry name" value="ABC_membrane"/>
    <property type="match status" value="1"/>
</dbReference>
<keyword evidence="6" id="KW-0067">ATP-binding</keyword>
<evidence type="ECO:0000256" key="8">
    <source>
        <dbReference type="ARBA" id="ARBA00023136"/>
    </source>
</evidence>
<evidence type="ECO:0000256" key="6">
    <source>
        <dbReference type="ARBA" id="ARBA00022840"/>
    </source>
</evidence>
<feature type="compositionally biased region" description="Basic and acidic residues" evidence="10">
    <location>
        <begin position="589"/>
        <end position="599"/>
    </location>
</feature>
<dbReference type="Gene3D" id="1.20.1560.10">
    <property type="entry name" value="ABC transporter type 1, transmembrane domain"/>
    <property type="match status" value="1"/>
</dbReference>
<evidence type="ECO:0000256" key="2">
    <source>
        <dbReference type="ARBA" id="ARBA00022448"/>
    </source>
</evidence>
<evidence type="ECO:0000256" key="9">
    <source>
        <dbReference type="ARBA" id="ARBA00061644"/>
    </source>
</evidence>
<dbReference type="PANTHER" id="PTHR24221:SF590">
    <property type="entry name" value="COMPONENT LINKED WITH THE ASSEMBLY OF CYTOCHROME' TRANSPORT TRANSMEMBRANE ATP-BINDING PROTEIN ABC TRANSPORTER CYDD-RELATED"/>
    <property type="match status" value="1"/>
</dbReference>
<protein>
    <submittedName>
        <fullName evidence="14">Thiol reductant ABC exporter subunit CydD</fullName>
    </submittedName>
</protein>
<dbReference type="SMART" id="SM00382">
    <property type="entry name" value="AAA"/>
    <property type="match status" value="1"/>
</dbReference>
<organism evidence="14 15">
    <name type="scientific">Microbispora triticiradicis</name>
    <dbReference type="NCBI Taxonomy" id="2200763"/>
    <lineage>
        <taxon>Bacteria</taxon>
        <taxon>Bacillati</taxon>
        <taxon>Actinomycetota</taxon>
        <taxon>Actinomycetes</taxon>
        <taxon>Streptosporangiales</taxon>
        <taxon>Streptosporangiaceae</taxon>
        <taxon>Microbispora</taxon>
    </lineage>
</organism>
<comment type="similarity">
    <text evidence="9">Belongs to the ABC transporter superfamily. Lipid exporter (TC 3.A.1.106) family.</text>
</comment>
<feature type="transmembrane region" description="Helical" evidence="11">
    <location>
        <begin position="120"/>
        <end position="143"/>
    </location>
</feature>
<keyword evidence="3" id="KW-1003">Cell membrane</keyword>
<dbReference type="GO" id="GO:0005524">
    <property type="term" value="F:ATP binding"/>
    <property type="evidence" value="ECO:0007669"/>
    <property type="project" value="UniProtKB-KW"/>
</dbReference>
<accession>A0A5R8Z1R0</accession>
<evidence type="ECO:0000256" key="7">
    <source>
        <dbReference type="ARBA" id="ARBA00022989"/>
    </source>
</evidence>
<dbReference type="GO" id="GO:0016887">
    <property type="term" value="F:ATP hydrolysis activity"/>
    <property type="evidence" value="ECO:0007669"/>
    <property type="project" value="InterPro"/>
</dbReference>
<reference evidence="14" key="1">
    <citation type="submission" date="2019-05" db="EMBL/GenBank/DDBJ databases">
        <title>Isolation, diversity and antifungal activity of Actinobacteria from wheat.</title>
        <authorList>
            <person name="Yu B."/>
        </authorList>
    </citation>
    <scope>NUCLEOTIDE SEQUENCE [LARGE SCALE GENOMIC DNA]</scope>
    <source>
        <strain evidence="14">NEAU-HEGS1-5</strain>
    </source>
</reference>
<dbReference type="InterPro" id="IPR027417">
    <property type="entry name" value="P-loop_NTPase"/>
</dbReference>
<dbReference type="GO" id="GO:0042883">
    <property type="term" value="P:cysteine transport"/>
    <property type="evidence" value="ECO:0007669"/>
    <property type="project" value="InterPro"/>
</dbReference>
<dbReference type="FunFam" id="3.40.50.300:FF:000299">
    <property type="entry name" value="ABC transporter ATP-binding protein/permease"/>
    <property type="match status" value="1"/>
</dbReference>
<dbReference type="Proteomes" id="UP000309033">
    <property type="component" value="Unassembled WGS sequence"/>
</dbReference>
<gene>
    <name evidence="14" type="primary">cydD</name>
    <name evidence="14" type="ORF">FED44_15180</name>
</gene>
<evidence type="ECO:0000256" key="1">
    <source>
        <dbReference type="ARBA" id="ARBA00004651"/>
    </source>
</evidence>
<keyword evidence="8 11" id="KW-0472">Membrane</keyword>
<feature type="domain" description="ABC transporter" evidence="12">
    <location>
        <begin position="369"/>
        <end position="604"/>
    </location>
</feature>
<evidence type="ECO:0000256" key="11">
    <source>
        <dbReference type="SAM" id="Phobius"/>
    </source>
</evidence>
<dbReference type="CDD" id="cd18584">
    <property type="entry name" value="ABC_6TM_AarD_CydD"/>
    <property type="match status" value="1"/>
</dbReference>
<evidence type="ECO:0000313" key="14">
    <source>
        <dbReference type="EMBL" id="TLP59633.1"/>
    </source>
</evidence>